<dbReference type="Proteomes" id="UP001596303">
    <property type="component" value="Unassembled WGS sequence"/>
</dbReference>
<proteinExistence type="predicted"/>
<feature type="region of interest" description="Disordered" evidence="1">
    <location>
        <begin position="57"/>
        <end position="78"/>
    </location>
</feature>
<evidence type="ECO:0000313" key="3">
    <source>
        <dbReference type="EMBL" id="MFC6197976.1"/>
    </source>
</evidence>
<dbReference type="EMBL" id="JBHSSW010000009">
    <property type="protein sequence ID" value="MFC6197976.1"/>
    <property type="molecule type" value="Genomic_DNA"/>
</dbReference>
<feature type="domain" description="DUF2061" evidence="2">
    <location>
        <begin position="1"/>
        <end position="52"/>
    </location>
</feature>
<dbReference type="RefSeq" id="WP_377377673.1">
    <property type="nucleotide sequence ID" value="NZ_JBHSSW010000009.1"/>
</dbReference>
<dbReference type="InterPro" id="IPR018638">
    <property type="entry name" value="DUF2061_membrane"/>
</dbReference>
<evidence type="ECO:0000313" key="4">
    <source>
        <dbReference type="Proteomes" id="UP001596303"/>
    </source>
</evidence>
<reference evidence="4" key="1">
    <citation type="journal article" date="2019" name="Int. J. Syst. Evol. Microbiol.">
        <title>The Global Catalogue of Microorganisms (GCM) 10K type strain sequencing project: providing services to taxonomists for standard genome sequencing and annotation.</title>
        <authorList>
            <consortium name="The Broad Institute Genomics Platform"/>
            <consortium name="The Broad Institute Genome Sequencing Center for Infectious Disease"/>
            <person name="Wu L."/>
            <person name="Ma J."/>
        </authorList>
    </citation>
    <scope>NUCLEOTIDE SEQUENCE [LARGE SCALE GENOMIC DNA]</scope>
    <source>
        <strain evidence="4">CGMCC-1.15741</strain>
    </source>
</reference>
<sequence>MLKTLTYGAMHLTVAIAVAFALTRNWHAALAIGLIEPVVQTVAYTFHERLWERFRSSKPEEKREAPDLSAREPAFSGS</sequence>
<gene>
    <name evidence="3" type="ORF">ACFQDM_07800</name>
</gene>
<evidence type="ECO:0000256" key="1">
    <source>
        <dbReference type="SAM" id="MobiDB-lite"/>
    </source>
</evidence>
<name>A0ABW1S9Q2_9PROT</name>
<accession>A0ABW1S9Q2</accession>
<feature type="compositionally biased region" description="Basic and acidic residues" evidence="1">
    <location>
        <begin position="57"/>
        <end position="70"/>
    </location>
</feature>
<organism evidence="3 4">
    <name type="scientific">Ponticaulis profundi</name>
    <dbReference type="NCBI Taxonomy" id="2665222"/>
    <lineage>
        <taxon>Bacteria</taxon>
        <taxon>Pseudomonadati</taxon>
        <taxon>Pseudomonadota</taxon>
        <taxon>Alphaproteobacteria</taxon>
        <taxon>Hyphomonadales</taxon>
        <taxon>Hyphomonadaceae</taxon>
        <taxon>Ponticaulis</taxon>
    </lineage>
</organism>
<comment type="caution">
    <text evidence="3">The sequence shown here is derived from an EMBL/GenBank/DDBJ whole genome shotgun (WGS) entry which is preliminary data.</text>
</comment>
<evidence type="ECO:0000259" key="2">
    <source>
        <dbReference type="Pfam" id="PF09834"/>
    </source>
</evidence>
<dbReference type="Pfam" id="PF09834">
    <property type="entry name" value="DUF2061"/>
    <property type="match status" value="1"/>
</dbReference>
<keyword evidence="4" id="KW-1185">Reference proteome</keyword>
<protein>
    <submittedName>
        <fullName evidence="3">DUF2061 domain-containing protein</fullName>
    </submittedName>
</protein>